<reference evidence="1 2" key="1">
    <citation type="submission" date="2017-08" db="EMBL/GenBank/DDBJ databases">
        <title>Harnessing the power of phylogenomics to disentangle the directionality and signatures of interkingdom host jumping in the parasitic fungal genus Tolypocladium.</title>
        <authorList>
            <person name="Quandt C.A."/>
            <person name="Patterson W."/>
            <person name="Spatafora J.W."/>
        </authorList>
    </citation>
    <scope>NUCLEOTIDE SEQUENCE [LARGE SCALE GENOMIC DNA]</scope>
    <source>
        <strain evidence="1 2">CBS 113982</strain>
    </source>
</reference>
<dbReference type="AlphaFoldDB" id="A0A2K3QHK8"/>
<dbReference type="EMBL" id="NRSZ01000469">
    <property type="protein sequence ID" value="PNY27011.1"/>
    <property type="molecule type" value="Genomic_DNA"/>
</dbReference>
<sequence>MPPHLPGSTSTETFLSLTVHGRADRRAINREGTAGAAAAAAQLLPSTNGSIPVHNSEQMQRLNRVWARQATLHIKPGAEDAKSYDGIKYERKSNGPFMGKLVSQGTIVNIDGQDYIEYPV</sequence>
<dbReference type="OrthoDB" id="5235778at2759"/>
<gene>
    <name evidence="1" type="ORF">TCAP_03062</name>
</gene>
<protein>
    <submittedName>
        <fullName evidence="1">Uncharacterized protein</fullName>
    </submittedName>
</protein>
<comment type="caution">
    <text evidence="1">The sequence shown here is derived from an EMBL/GenBank/DDBJ whole genome shotgun (WGS) entry which is preliminary data.</text>
</comment>
<keyword evidence="2" id="KW-1185">Reference proteome</keyword>
<evidence type="ECO:0000313" key="1">
    <source>
        <dbReference type="EMBL" id="PNY27011.1"/>
    </source>
</evidence>
<evidence type="ECO:0000313" key="2">
    <source>
        <dbReference type="Proteomes" id="UP000236621"/>
    </source>
</evidence>
<dbReference type="STRING" id="45235.A0A2K3QHK8"/>
<accession>A0A2K3QHK8</accession>
<name>A0A2K3QHK8_9HYPO</name>
<proteinExistence type="predicted"/>
<organism evidence="1 2">
    <name type="scientific">Tolypocladium capitatum</name>
    <dbReference type="NCBI Taxonomy" id="45235"/>
    <lineage>
        <taxon>Eukaryota</taxon>
        <taxon>Fungi</taxon>
        <taxon>Dikarya</taxon>
        <taxon>Ascomycota</taxon>
        <taxon>Pezizomycotina</taxon>
        <taxon>Sordariomycetes</taxon>
        <taxon>Hypocreomycetidae</taxon>
        <taxon>Hypocreales</taxon>
        <taxon>Ophiocordycipitaceae</taxon>
        <taxon>Tolypocladium</taxon>
    </lineage>
</organism>
<dbReference type="Proteomes" id="UP000236621">
    <property type="component" value="Unassembled WGS sequence"/>
</dbReference>